<dbReference type="PATRIC" id="fig|1348660.3.peg.3887"/>
<dbReference type="GO" id="GO:0006351">
    <property type="term" value="P:DNA-templated transcription"/>
    <property type="evidence" value="ECO:0007669"/>
    <property type="project" value="TreeGrafter"/>
</dbReference>
<dbReference type="InterPro" id="IPR036390">
    <property type="entry name" value="WH_DNA-bd_sf"/>
</dbReference>
<evidence type="ECO:0000313" key="7">
    <source>
        <dbReference type="EMBL" id="AGP45700.1"/>
    </source>
</evidence>
<keyword evidence="2" id="KW-0678">Repressor</keyword>
<accession>S4YML1</accession>
<name>S4YML1_SERPL</name>
<dbReference type="InterPro" id="IPR058163">
    <property type="entry name" value="LysR-type_TF_proteobact-type"/>
</dbReference>
<dbReference type="SUPFAM" id="SSF46785">
    <property type="entry name" value="Winged helix' DNA-binding domain"/>
    <property type="match status" value="1"/>
</dbReference>
<keyword evidence="5" id="KW-0804">Transcription</keyword>
<dbReference type="Pfam" id="PF00126">
    <property type="entry name" value="HTH_1"/>
    <property type="match status" value="1"/>
</dbReference>
<dbReference type="GO" id="GO:0003700">
    <property type="term" value="F:DNA-binding transcription factor activity"/>
    <property type="evidence" value="ECO:0007669"/>
    <property type="project" value="InterPro"/>
</dbReference>
<dbReference type="CDD" id="cd08422">
    <property type="entry name" value="PBP2_CrgA_like"/>
    <property type="match status" value="1"/>
</dbReference>
<evidence type="ECO:0000256" key="3">
    <source>
        <dbReference type="ARBA" id="ARBA00023015"/>
    </source>
</evidence>
<keyword evidence="3" id="KW-0805">Transcription regulation</keyword>
<proteinExistence type="inferred from homology"/>
<dbReference type="SUPFAM" id="SSF53850">
    <property type="entry name" value="Periplasmic binding protein-like II"/>
    <property type="match status" value="1"/>
</dbReference>
<dbReference type="Gene3D" id="3.40.190.290">
    <property type="match status" value="1"/>
</dbReference>
<dbReference type="GO" id="GO:0043565">
    <property type="term" value="F:sequence-specific DNA binding"/>
    <property type="evidence" value="ECO:0007669"/>
    <property type="project" value="TreeGrafter"/>
</dbReference>
<dbReference type="InterPro" id="IPR005119">
    <property type="entry name" value="LysR_subst-bd"/>
</dbReference>
<keyword evidence="4" id="KW-0238">DNA-binding</keyword>
<dbReference type="Pfam" id="PF03466">
    <property type="entry name" value="LysR_substrate"/>
    <property type="match status" value="1"/>
</dbReference>
<reference evidence="7 8" key="1">
    <citation type="journal article" date="2013" name="Genome Announc.">
        <title>Genome Sequence of Serratia plymuthica Strain S13, an Endophyte with Germination- and Plant-Growth-Promoting Activity from the Flower of Styrian Oil Pumpkin.</title>
        <authorList>
            <person name="Muller H."/>
            <person name="Furnkranz M."/>
            <person name="Grube M."/>
            <person name="Berg G."/>
        </authorList>
    </citation>
    <scope>NUCLEOTIDE SEQUENCE [LARGE SCALE GENOMIC DNA]</scope>
    <source>
        <strain evidence="7">S13</strain>
    </source>
</reference>
<gene>
    <name evidence="7" type="ORF">M621_19795</name>
</gene>
<organism evidence="7 8">
    <name type="scientific">Serratia plymuthica S13</name>
    <dbReference type="NCBI Taxonomy" id="1348660"/>
    <lineage>
        <taxon>Bacteria</taxon>
        <taxon>Pseudomonadati</taxon>
        <taxon>Pseudomonadota</taxon>
        <taxon>Gammaproteobacteria</taxon>
        <taxon>Enterobacterales</taxon>
        <taxon>Yersiniaceae</taxon>
        <taxon>Serratia</taxon>
    </lineage>
</organism>
<feature type="domain" description="HTH lysR-type" evidence="6">
    <location>
        <begin position="38"/>
        <end position="95"/>
    </location>
</feature>
<dbReference type="KEGG" id="sry:M621_19795"/>
<evidence type="ECO:0000313" key="8">
    <source>
        <dbReference type="Proteomes" id="UP000014900"/>
    </source>
</evidence>
<dbReference type="eggNOG" id="COG0583">
    <property type="taxonomic scope" value="Bacteria"/>
</dbReference>
<dbReference type="EMBL" id="CP006566">
    <property type="protein sequence ID" value="AGP45700.1"/>
    <property type="molecule type" value="Genomic_DNA"/>
</dbReference>
<evidence type="ECO:0000256" key="5">
    <source>
        <dbReference type="ARBA" id="ARBA00023163"/>
    </source>
</evidence>
<dbReference type="AlphaFoldDB" id="S4YML1"/>
<comment type="similarity">
    <text evidence="1">Belongs to the LysR transcriptional regulatory family.</text>
</comment>
<dbReference type="InterPro" id="IPR036388">
    <property type="entry name" value="WH-like_DNA-bd_sf"/>
</dbReference>
<dbReference type="Proteomes" id="UP000014900">
    <property type="component" value="Chromosome"/>
</dbReference>
<dbReference type="PANTHER" id="PTHR30537:SF66">
    <property type="entry name" value="IRON-REGULATED VIRULENCE REGULATORY PROTEIN IRGB"/>
    <property type="match status" value="1"/>
</dbReference>
<protein>
    <submittedName>
        <fullName evidence="7">LysR family transcriptional regulator</fullName>
    </submittedName>
</protein>
<dbReference type="FunFam" id="1.10.10.10:FF:000001">
    <property type="entry name" value="LysR family transcriptional regulator"/>
    <property type="match status" value="1"/>
</dbReference>
<dbReference type="InterPro" id="IPR000847">
    <property type="entry name" value="LysR_HTH_N"/>
</dbReference>
<dbReference type="HOGENOM" id="CLU_039613_16_2_6"/>
<dbReference type="PANTHER" id="PTHR30537">
    <property type="entry name" value="HTH-TYPE TRANSCRIPTIONAL REGULATOR"/>
    <property type="match status" value="1"/>
</dbReference>
<evidence type="ECO:0000256" key="4">
    <source>
        <dbReference type="ARBA" id="ARBA00023125"/>
    </source>
</evidence>
<evidence type="ECO:0000256" key="1">
    <source>
        <dbReference type="ARBA" id="ARBA00009437"/>
    </source>
</evidence>
<dbReference type="PROSITE" id="PS50931">
    <property type="entry name" value="HTH_LYSR"/>
    <property type="match status" value="1"/>
</dbReference>
<evidence type="ECO:0000256" key="2">
    <source>
        <dbReference type="ARBA" id="ARBA00022491"/>
    </source>
</evidence>
<evidence type="ECO:0000259" key="6">
    <source>
        <dbReference type="PROSITE" id="PS50931"/>
    </source>
</evidence>
<sequence>MEPPVEGWQCSGDESADKSAEGDYTVKNILTIKGGSMLNLQRLAIFVAVVDAGSFTAAAVTLGQTKAVVSFNVKQLESELGVSLLVRSTRRLALTDAGERFYQRCLRLLQDAENVLDDVRRDHHGLSGVLRITTTPEYGAQVVVPALAAFSRLHPRLRIQHVSSSYHADLISERFDVAIRLGQLADSSHRAALIDSFAILPVAAPDYLARHPVGSLTQLAQAQWIAHSRLSSPLSWQVITPQRQAVLFKVEDAATLMGDSAAALLAFALHGAGVALLPEWLVRPAIAEGKLCALLADHQFPAQSIYALYPNTRHVPEKVRAFIDFLRERVAMGG</sequence>
<dbReference type="Gene3D" id="1.10.10.10">
    <property type="entry name" value="Winged helix-like DNA-binding domain superfamily/Winged helix DNA-binding domain"/>
    <property type="match status" value="1"/>
</dbReference>